<protein>
    <submittedName>
        <fullName evidence="2">Uncharacterized protein</fullName>
    </submittedName>
</protein>
<comment type="caution">
    <text evidence="2">The sequence shown here is derived from an EMBL/GenBank/DDBJ whole genome shotgun (WGS) entry which is preliminary data.</text>
</comment>
<evidence type="ECO:0000313" key="2">
    <source>
        <dbReference type="EMBL" id="KAJ8337504.1"/>
    </source>
</evidence>
<evidence type="ECO:0000256" key="1">
    <source>
        <dbReference type="SAM" id="MobiDB-lite"/>
    </source>
</evidence>
<dbReference type="EMBL" id="JAINUF010000018">
    <property type="protein sequence ID" value="KAJ8337504.1"/>
    <property type="molecule type" value="Genomic_DNA"/>
</dbReference>
<sequence>MVSSTAGPAPPARTPAPHARTPRPARPHARPPRPHAPPFSLLTPASFTDGVTRQLRCHDDAHPAFKSGTQGELSMPRRSIWTQKKPEHSPLPTQILMLVLTPPPHTETGHLQGRREGFGVEPRNQPGDEPSNQVTRSALRHESRLILSKPLRCAQADALVRNRTSAAASISPLQPPAHTADASLRSWTRRSWVLVPNWIV</sequence>
<dbReference type="AlphaFoldDB" id="A0A9Q1EEV7"/>
<feature type="region of interest" description="Disordered" evidence="1">
    <location>
        <begin position="1"/>
        <end position="45"/>
    </location>
</feature>
<accession>A0A9Q1EEV7</accession>
<gene>
    <name evidence="2" type="ORF">SKAU_G00364700</name>
</gene>
<dbReference type="Proteomes" id="UP001152622">
    <property type="component" value="Chromosome 18"/>
</dbReference>
<reference evidence="2" key="1">
    <citation type="journal article" date="2023" name="Science">
        <title>Genome structures resolve the early diversification of teleost fishes.</title>
        <authorList>
            <person name="Parey E."/>
            <person name="Louis A."/>
            <person name="Montfort J."/>
            <person name="Bouchez O."/>
            <person name="Roques C."/>
            <person name="Iampietro C."/>
            <person name="Lluch J."/>
            <person name="Castinel A."/>
            <person name="Donnadieu C."/>
            <person name="Desvignes T."/>
            <person name="Floi Bucao C."/>
            <person name="Jouanno E."/>
            <person name="Wen M."/>
            <person name="Mejri S."/>
            <person name="Dirks R."/>
            <person name="Jansen H."/>
            <person name="Henkel C."/>
            <person name="Chen W.J."/>
            <person name="Zahm M."/>
            <person name="Cabau C."/>
            <person name="Klopp C."/>
            <person name="Thompson A.W."/>
            <person name="Robinson-Rechavi M."/>
            <person name="Braasch I."/>
            <person name="Lecointre G."/>
            <person name="Bobe J."/>
            <person name="Postlethwait J.H."/>
            <person name="Berthelot C."/>
            <person name="Roest Crollius H."/>
            <person name="Guiguen Y."/>
        </authorList>
    </citation>
    <scope>NUCLEOTIDE SEQUENCE</scope>
    <source>
        <strain evidence="2">WJC10195</strain>
    </source>
</reference>
<organism evidence="2 3">
    <name type="scientific">Synaphobranchus kaupii</name>
    <name type="common">Kaup's arrowtooth eel</name>
    <dbReference type="NCBI Taxonomy" id="118154"/>
    <lineage>
        <taxon>Eukaryota</taxon>
        <taxon>Metazoa</taxon>
        <taxon>Chordata</taxon>
        <taxon>Craniata</taxon>
        <taxon>Vertebrata</taxon>
        <taxon>Euteleostomi</taxon>
        <taxon>Actinopterygii</taxon>
        <taxon>Neopterygii</taxon>
        <taxon>Teleostei</taxon>
        <taxon>Anguilliformes</taxon>
        <taxon>Synaphobranchidae</taxon>
        <taxon>Synaphobranchus</taxon>
    </lineage>
</organism>
<evidence type="ECO:0000313" key="3">
    <source>
        <dbReference type="Proteomes" id="UP001152622"/>
    </source>
</evidence>
<feature type="region of interest" description="Disordered" evidence="1">
    <location>
        <begin position="105"/>
        <end position="136"/>
    </location>
</feature>
<proteinExistence type="predicted"/>
<feature type="compositionally biased region" description="Basic residues" evidence="1">
    <location>
        <begin position="20"/>
        <end position="33"/>
    </location>
</feature>
<keyword evidence="3" id="KW-1185">Reference proteome</keyword>
<name>A0A9Q1EEV7_SYNKA</name>